<feature type="compositionally biased region" description="Basic and acidic residues" evidence="1">
    <location>
        <begin position="77"/>
        <end position="88"/>
    </location>
</feature>
<evidence type="ECO:0000313" key="4">
    <source>
        <dbReference type="EMBL" id="CAL4793896.1"/>
    </source>
</evidence>
<feature type="transmembrane region" description="Helical" evidence="2">
    <location>
        <begin position="292"/>
        <end position="312"/>
    </location>
</feature>
<evidence type="ECO:0000256" key="2">
    <source>
        <dbReference type="SAM" id="Phobius"/>
    </source>
</evidence>
<protein>
    <submittedName>
        <fullName evidence="4">Sucrose transport protein SUC4</fullName>
    </submittedName>
</protein>
<feature type="transmembrane region" description="Helical" evidence="2">
    <location>
        <begin position="225"/>
        <end position="248"/>
    </location>
</feature>
<reference evidence="3" key="1">
    <citation type="submission" date="2022-10" db="EMBL/GenBank/DDBJ databases">
        <authorList>
            <person name="Chen Y."/>
            <person name="Dougan E. K."/>
            <person name="Chan C."/>
            <person name="Rhodes N."/>
            <person name="Thang M."/>
        </authorList>
    </citation>
    <scope>NUCLEOTIDE SEQUENCE</scope>
</reference>
<dbReference type="SUPFAM" id="SSF103473">
    <property type="entry name" value="MFS general substrate transporter"/>
    <property type="match status" value="1"/>
</dbReference>
<dbReference type="EMBL" id="CAMXCT030003857">
    <property type="protein sequence ID" value="CAL4793896.1"/>
    <property type="molecule type" value="Genomic_DNA"/>
</dbReference>
<evidence type="ECO:0000256" key="1">
    <source>
        <dbReference type="SAM" id="MobiDB-lite"/>
    </source>
</evidence>
<feature type="region of interest" description="Disordered" evidence="1">
    <location>
        <begin position="77"/>
        <end position="96"/>
    </location>
</feature>
<feature type="transmembrane region" description="Helical" evidence="2">
    <location>
        <begin position="166"/>
        <end position="184"/>
    </location>
</feature>
<gene>
    <name evidence="3" type="ORF">C1SCF055_LOCUS32215</name>
</gene>
<organism evidence="3">
    <name type="scientific">Cladocopium goreaui</name>
    <dbReference type="NCBI Taxonomy" id="2562237"/>
    <lineage>
        <taxon>Eukaryota</taxon>
        <taxon>Sar</taxon>
        <taxon>Alveolata</taxon>
        <taxon>Dinophyceae</taxon>
        <taxon>Suessiales</taxon>
        <taxon>Symbiodiniaceae</taxon>
        <taxon>Cladocopium</taxon>
    </lineage>
</organism>
<keyword evidence="2" id="KW-1133">Transmembrane helix</keyword>
<dbReference type="AlphaFoldDB" id="A0A9P1GDP9"/>
<feature type="transmembrane region" description="Helical" evidence="2">
    <location>
        <begin position="196"/>
        <end position="219"/>
    </location>
</feature>
<dbReference type="OrthoDB" id="446960at2759"/>
<feature type="transmembrane region" description="Helical" evidence="2">
    <location>
        <begin position="118"/>
        <end position="138"/>
    </location>
</feature>
<dbReference type="InterPro" id="IPR036259">
    <property type="entry name" value="MFS_trans_sf"/>
</dbReference>
<dbReference type="EMBL" id="CAMXCT010003857">
    <property type="protein sequence ID" value="CAI4006584.1"/>
    <property type="molecule type" value="Genomic_DNA"/>
</dbReference>
<sequence length="329" mass="35418">MADVSHDMLVTPTRAQMNDIFPPDLAESRSATVAGIAKIVAILCATLLSRTAAFLTVAAIAAVATLTQLAAGPSKETREIGEIRHQGDSPEPVPEAEGRICPAGFRDMWRKTNRHEGFWEMWLLQFAGWLSVCTWSFYFSSVWADIEGTTPGTPAFDAAVHKATQWLLYGSIVFLVSGTILPYLSGPTSVCRGEWTAMFVAIWMMMLTLLVMCLAKTAAWLEWMAAAWVVFAMPIAYQVLANAPFAWLERQPSFDAEARGLLTGIFNASLATSQAATALLSGPIVASFNGKLWTALAAVAMVDLAVLTAVALSSFSARLCKGQGANSDN</sequence>
<proteinExistence type="predicted"/>
<dbReference type="EMBL" id="CAMXCT020003857">
    <property type="protein sequence ID" value="CAL1159959.1"/>
    <property type="molecule type" value="Genomic_DNA"/>
</dbReference>
<comment type="caution">
    <text evidence="3">The sequence shown here is derived from an EMBL/GenBank/DDBJ whole genome shotgun (WGS) entry which is preliminary data.</text>
</comment>
<feature type="transmembrane region" description="Helical" evidence="2">
    <location>
        <begin position="260"/>
        <end position="280"/>
    </location>
</feature>
<evidence type="ECO:0000313" key="3">
    <source>
        <dbReference type="EMBL" id="CAI4006584.1"/>
    </source>
</evidence>
<keyword evidence="2" id="KW-0812">Transmembrane</keyword>
<dbReference type="Gene3D" id="1.20.1250.20">
    <property type="entry name" value="MFS general substrate transporter like domains"/>
    <property type="match status" value="1"/>
</dbReference>
<dbReference type="Proteomes" id="UP001152797">
    <property type="component" value="Unassembled WGS sequence"/>
</dbReference>
<keyword evidence="2" id="KW-0472">Membrane</keyword>
<evidence type="ECO:0000313" key="5">
    <source>
        <dbReference type="Proteomes" id="UP001152797"/>
    </source>
</evidence>
<accession>A0A9P1GDP9</accession>
<reference evidence="4 5" key="2">
    <citation type="submission" date="2024-05" db="EMBL/GenBank/DDBJ databases">
        <authorList>
            <person name="Chen Y."/>
            <person name="Shah S."/>
            <person name="Dougan E. K."/>
            <person name="Thang M."/>
            <person name="Chan C."/>
        </authorList>
    </citation>
    <scope>NUCLEOTIDE SEQUENCE [LARGE SCALE GENOMIC DNA]</scope>
</reference>
<keyword evidence="5" id="KW-1185">Reference proteome</keyword>
<name>A0A9P1GDP9_9DINO</name>